<comment type="function">
    <text evidence="2">PPIases accelerate the folding of proteins. It catalyzes the cis-trans isomerization of proline imidic peptide bonds in oligopeptides.</text>
</comment>
<dbReference type="InParanoid" id="A0A1Z5JLV7"/>
<evidence type="ECO:0000256" key="2">
    <source>
        <dbReference type="RuleBase" id="RU363019"/>
    </source>
</evidence>
<dbReference type="PANTHER" id="PTHR45625">
    <property type="entry name" value="PEPTIDYL-PROLYL CIS-TRANS ISOMERASE-RELATED"/>
    <property type="match status" value="1"/>
</dbReference>
<evidence type="ECO:0000313" key="5">
    <source>
        <dbReference type="Proteomes" id="UP000198406"/>
    </source>
</evidence>
<sequence length="187" mass="20700">MSVTLHTSIGDIKLEIYCDTAPRTAFNFLALCTSGAYDGTIFHRNIKGFMIQGGDTAEKTGSKGGESIWGPVAFPDEFHPTNLHDKRGVLSMANKGPNTNRSQFFICYERQPHLNNLHTVFGKVLDGWDTLDKFEQLPVLGDKAPKPKNAHRPIDPPVLLSVTVHANPLADEMLVYPTPEGPPEKRF</sequence>
<protein>
    <recommendedName>
        <fullName evidence="2">Peptidyl-prolyl cis-trans isomerase</fullName>
        <shortName evidence="2">PPIase</shortName>
        <ecNumber evidence="2">5.2.1.8</ecNumber>
    </recommendedName>
</protein>
<dbReference type="GO" id="GO:0071013">
    <property type="term" value="C:catalytic step 2 spliceosome"/>
    <property type="evidence" value="ECO:0007669"/>
    <property type="project" value="TreeGrafter"/>
</dbReference>
<reference evidence="4 5" key="1">
    <citation type="journal article" date="2015" name="Plant Cell">
        <title>Oil accumulation by the oleaginous diatom Fistulifera solaris as revealed by the genome and transcriptome.</title>
        <authorList>
            <person name="Tanaka T."/>
            <person name="Maeda Y."/>
            <person name="Veluchamy A."/>
            <person name="Tanaka M."/>
            <person name="Abida H."/>
            <person name="Marechal E."/>
            <person name="Bowler C."/>
            <person name="Muto M."/>
            <person name="Sunaga Y."/>
            <person name="Tanaka M."/>
            <person name="Yoshino T."/>
            <person name="Taniguchi T."/>
            <person name="Fukuda Y."/>
            <person name="Nemoto M."/>
            <person name="Matsumoto M."/>
            <person name="Wong P.S."/>
            <person name="Aburatani S."/>
            <person name="Fujibuchi W."/>
        </authorList>
    </citation>
    <scope>NUCLEOTIDE SEQUENCE [LARGE SCALE GENOMIC DNA]</scope>
    <source>
        <strain evidence="4 5">JPCC DA0580</strain>
    </source>
</reference>
<dbReference type="OrthoDB" id="271386at2759"/>
<dbReference type="EMBL" id="BDSP01000087">
    <property type="protein sequence ID" value="GAX14987.1"/>
    <property type="molecule type" value="Genomic_DNA"/>
</dbReference>
<dbReference type="PROSITE" id="PS50072">
    <property type="entry name" value="CSA_PPIASE_2"/>
    <property type="match status" value="1"/>
</dbReference>
<evidence type="ECO:0000256" key="1">
    <source>
        <dbReference type="ARBA" id="ARBA00000971"/>
    </source>
</evidence>
<dbReference type="GO" id="GO:0006457">
    <property type="term" value="P:protein folding"/>
    <property type="evidence" value="ECO:0007669"/>
    <property type="project" value="InterPro"/>
</dbReference>
<dbReference type="PROSITE" id="PS00170">
    <property type="entry name" value="CSA_PPIASE_1"/>
    <property type="match status" value="1"/>
</dbReference>
<comment type="similarity">
    <text evidence="2">Belongs to the cyclophilin-type PPIase family.</text>
</comment>
<keyword evidence="2" id="KW-0697">Rotamase</keyword>
<dbReference type="PANTHER" id="PTHR45625:SF2">
    <property type="entry name" value="PEPTIDYL-PROLYL CIS-TRANS ISOMERASE-LIKE 3"/>
    <property type="match status" value="1"/>
</dbReference>
<name>A0A1Z5JLV7_FISSO</name>
<gene>
    <name evidence="4" type="ORF">FisN_12Lh318</name>
</gene>
<accession>A0A1Z5JLV7</accession>
<dbReference type="GO" id="GO:0003755">
    <property type="term" value="F:peptidyl-prolyl cis-trans isomerase activity"/>
    <property type="evidence" value="ECO:0007669"/>
    <property type="project" value="UniProtKB-UniRule"/>
</dbReference>
<dbReference type="Proteomes" id="UP000198406">
    <property type="component" value="Unassembled WGS sequence"/>
</dbReference>
<feature type="domain" description="PPIase cyclophilin-type" evidence="3">
    <location>
        <begin position="6"/>
        <end position="164"/>
    </location>
</feature>
<dbReference type="InterPro" id="IPR002130">
    <property type="entry name" value="Cyclophilin-type_PPIase_dom"/>
</dbReference>
<comment type="caution">
    <text evidence="4">The sequence shown here is derived from an EMBL/GenBank/DDBJ whole genome shotgun (WGS) entry which is preliminary data.</text>
</comment>
<dbReference type="AlphaFoldDB" id="A0A1Z5JLV7"/>
<keyword evidence="5" id="KW-1185">Reference proteome</keyword>
<evidence type="ECO:0000259" key="3">
    <source>
        <dbReference type="PROSITE" id="PS50072"/>
    </source>
</evidence>
<proteinExistence type="inferred from homology"/>
<dbReference type="PRINTS" id="PR00153">
    <property type="entry name" value="CSAPPISMRASE"/>
</dbReference>
<dbReference type="FunCoup" id="A0A1Z5JLV7">
    <property type="interactions" value="800"/>
</dbReference>
<evidence type="ECO:0000313" key="4">
    <source>
        <dbReference type="EMBL" id="GAX14987.1"/>
    </source>
</evidence>
<dbReference type="InterPro" id="IPR020892">
    <property type="entry name" value="Cyclophilin-type_PPIase_CS"/>
</dbReference>
<dbReference type="Gene3D" id="2.40.100.10">
    <property type="entry name" value="Cyclophilin-like"/>
    <property type="match status" value="1"/>
</dbReference>
<dbReference type="EC" id="5.2.1.8" evidence="2"/>
<dbReference type="InterPro" id="IPR044666">
    <property type="entry name" value="Cyclophilin_A-like"/>
</dbReference>
<keyword evidence="2 4" id="KW-0413">Isomerase</keyword>
<dbReference type="SUPFAM" id="SSF50891">
    <property type="entry name" value="Cyclophilin-like"/>
    <property type="match status" value="1"/>
</dbReference>
<comment type="catalytic activity">
    <reaction evidence="1 2">
        <text>[protein]-peptidylproline (omega=180) = [protein]-peptidylproline (omega=0)</text>
        <dbReference type="Rhea" id="RHEA:16237"/>
        <dbReference type="Rhea" id="RHEA-COMP:10747"/>
        <dbReference type="Rhea" id="RHEA-COMP:10748"/>
        <dbReference type="ChEBI" id="CHEBI:83833"/>
        <dbReference type="ChEBI" id="CHEBI:83834"/>
        <dbReference type="EC" id="5.2.1.8"/>
    </reaction>
</comment>
<organism evidence="4 5">
    <name type="scientific">Fistulifera solaris</name>
    <name type="common">Oleaginous diatom</name>
    <dbReference type="NCBI Taxonomy" id="1519565"/>
    <lineage>
        <taxon>Eukaryota</taxon>
        <taxon>Sar</taxon>
        <taxon>Stramenopiles</taxon>
        <taxon>Ochrophyta</taxon>
        <taxon>Bacillariophyta</taxon>
        <taxon>Bacillariophyceae</taxon>
        <taxon>Bacillariophycidae</taxon>
        <taxon>Naviculales</taxon>
        <taxon>Naviculaceae</taxon>
        <taxon>Fistulifera</taxon>
    </lineage>
</organism>
<dbReference type="Pfam" id="PF00160">
    <property type="entry name" value="Pro_isomerase"/>
    <property type="match status" value="1"/>
</dbReference>
<dbReference type="InterPro" id="IPR029000">
    <property type="entry name" value="Cyclophilin-like_dom_sf"/>
</dbReference>